<dbReference type="AlphaFoldDB" id="X1R5M5"/>
<protein>
    <submittedName>
        <fullName evidence="1">Uncharacterized protein</fullName>
    </submittedName>
</protein>
<name>X1R5M5_9ZZZZ</name>
<organism evidence="1">
    <name type="scientific">marine sediment metagenome</name>
    <dbReference type="NCBI Taxonomy" id="412755"/>
    <lineage>
        <taxon>unclassified sequences</taxon>
        <taxon>metagenomes</taxon>
        <taxon>ecological metagenomes</taxon>
    </lineage>
</organism>
<proteinExistence type="predicted"/>
<evidence type="ECO:0000313" key="1">
    <source>
        <dbReference type="EMBL" id="GAI76022.1"/>
    </source>
</evidence>
<sequence>MAETFTFTAPTKPSHLTLIILEDANGAHDCTWPAPVKWLGAEPTWTDGGGGKGIVVAMVYDGTSYWSQGTPWEE</sequence>
<comment type="caution">
    <text evidence="1">The sequence shown here is derived from an EMBL/GenBank/DDBJ whole genome shotgun (WGS) entry which is preliminary data.</text>
</comment>
<gene>
    <name evidence="1" type="ORF">S12H4_13545</name>
</gene>
<accession>X1R5M5</accession>
<dbReference type="EMBL" id="BARW01006450">
    <property type="protein sequence ID" value="GAI76022.1"/>
    <property type="molecule type" value="Genomic_DNA"/>
</dbReference>
<reference evidence="1" key="1">
    <citation type="journal article" date="2014" name="Front. Microbiol.">
        <title>High frequency of phylogenetically diverse reductive dehalogenase-homologous genes in deep subseafloor sedimentary metagenomes.</title>
        <authorList>
            <person name="Kawai M."/>
            <person name="Futagami T."/>
            <person name="Toyoda A."/>
            <person name="Takaki Y."/>
            <person name="Nishi S."/>
            <person name="Hori S."/>
            <person name="Arai W."/>
            <person name="Tsubouchi T."/>
            <person name="Morono Y."/>
            <person name="Uchiyama I."/>
            <person name="Ito T."/>
            <person name="Fujiyama A."/>
            <person name="Inagaki F."/>
            <person name="Takami H."/>
        </authorList>
    </citation>
    <scope>NUCLEOTIDE SEQUENCE</scope>
    <source>
        <strain evidence="1">Expedition CK06-06</strain>
    </source>
</reference>